<dbReference type="Pfam" id="PF02491">
    <property type="entry name" value="SHS2_FTSA"/>
    <property type="match status" value="1"/>
</dbReference>
<dbReference type="InterPro" id="IPR043129">
    <property type="entry name" value="ATPase_NBD"/>
</dbReference>
<dbReference type="AlphaFoldDB" id="A6DKI8"/>
<name>A6DKI8_9BACT</name>
<protein>
    <submittedName>
        <fullName evidence="2">FtsA</fullName>
    </submittedName>
</protein>
<dbReference type="SMART" id="SM00842">
    <property type="entry name" value="FtsA"/>
    <property type="match status" value="1"/>
</dbReference>
<dbReference type="Pfam" id="PF14450">
    <property type="entry name" value="FtsA"/>
    <property type="match status" value="1"/>
</dbReference>
<gene>
    <name evidence="2" type="ORF">LNTAR_00755</name>
</gene>
<dbReference type="STRING" id="313628.LNTAR_00755"/>
<dbReference type="Proteomes" id="UP000004947">
    <property type="component" value="Unassembled WGS sequence"/>
</dbReference>
<comment type="caution">
    <text evidence="2">The sequence shown here is derived from an EMBL/GenBank/DDBJ whole genome shotgun (WGS) entry which is preliminary data.</text>
</comment>
<accession>A6DKI8</accession>
<dbReference type="eggNOG" id="COG0849">
    <property type="taxonomic scope" value="Bacteria"/>
</dbReference>
<evidence type="ECO:0000313" key="2">
    <source>
        <dbReference type="EMBL" id="EDM27886.1"/>
    </source>
</evidence>
<feature type="domain" description="SHS2" evidence="1">
    <location>
        <begin position="9"/>
        <end position="194"/>
    </location>
</feature>
<dbReference type="GO" id="GO:0051301">
    <property type="term" value="P:cell division"/>
    <property type="evidence" value="ECO:0007669"/>
    <property type="project" value="InterPro"/>
</dbReference>
<dbReference type="RefSeq" id="WP_007278400.1">
    <property type="nucleotide sequence ID" value="NZ_ABCK01000007.1"/>
</dbReference>
<proteinExistence type="predicted"/>
<dbReference type="PANTHER" id="PTHR32432">
    <property type="entry name" value="CELL DIVISION PROTEIN FTSA-RELATED"/>
    <property type="match status" value="1"/>
</dbReference>
<dbReference type="InterPro" id="IPR003494">
    <property type="entry name" value="SHS2_FtsA"/>
</dbReference>
<reference evidence="2 3" key="1">
    <citation type="journal article" date="2010" name="J. Bacteriol.">
        <title>Genome sequence of Lentisphaera araneosa HTCC2155T, the type species of the order Lentisphaerales in the phylum Lentisphaerae.</title>
        <authorList>
            <person name="Thrash J.C."/>
            <person name="Cho J.C."/>
            <person name="Vergin K.L."/>
            <person name="Morris R.M."/>
            <person name="Giovannoni S.J."/>
        </authorList>
    </citation>
    <scope>NUCLEOTIDE SEQUENCE [LARGE SCALE GENOMIC DNA]</scope>
    <source>
        <strain evidence="2 3">HTCC2155</strain>
    </source>
</reference>
<dbReference type="OrthoDB" id="9768127at2"/>
<dbReference type="PANTHER" id="PTHR32432:SF4">
    <property type="entry name" value="CELL DIVISION PROTEIN FTSA"/>
    <property type="match status" value="1"/>
</dbReference>
<dbReference type="InterPro" id="IPR050696">
    <property type="entry name" value="FtsA/MreB"/>
</dbReference>
<dbReference type="GO" id="GO:0032153">
    <property type="term" value="C:cell division site"/>
    <property type="evidence" value="ECO:0007669"/>
    <property type="project" value="TreeGrafter"/>
</dbReference>
<keyword evidence="3" id="KW-1185">Reference proteome</keyword>
<dbReference type="SUPFAM" id="SSF53067">
    <property type="entry name" value="Actin-like ATPase domain"/>
    <property type="match status" value="2"/>
</dbReference>
<dbReference type="EMBL" id="ABCK01000007">
    <property type="protein sequence ID" value="EDM27886.1"/>
    <property type="molecule type" value="Genomic_DNA"/>
</dbReference>
<organism evidence="2 3">
    <name type="scientific">Lentisphaera araneosa HTCC2155</name>
    <dbReference type="NCBI Taxonomy" id="313628"/>
    <lineage>
        <taxon>Bacteria</taxon>
        <taxon>Pseudomonadati</taxon>
        <taxon>Lentisphaerota</taxon>
        <taxon>Lentisphaeria</taxon>
        <taxon>Lentisphaerales</taxon>
        <taxon>Lentisphaeraceae</taxon>
        <taxon>Lentisphaera</taxon>
    </lineage>
</organism>
<dbReference type="GO" id="GO:0009898">
    <property type="term" value="C:cytoplasmic side of plasma membrane"/>
    <property type="evidence" value="ECO:0007669"/>
    <property type="project" value="TreeGrafter"/>
</dbReference>
<dbReference type="Gene3D" id="3.30.420.40">
    <property type="match status" value="1"/>
</dbReference>
<sequence length="420" mass="46451">MPSPKTPVICALDLGSMNIRVILAEVIDGEPRLLACARRPSLKIKNGDIQVVQVVGEQLLLALQHAEELAHGATADHVYVSISGSGLHTDLANANVYISDAEGVVTAEAMRELQHLLSDHKIPVNRELLCVDVCKYFIDNQKEVLNPTDQVAVALSCDGVLVSADQNYVGGVRRLIKENLGREIMRLLPSSRVLPHAFQNTLDPDRGTLCLNLGYGTLDYSVYKGNEQYLNTLPIGLDHICMDLGECFDLHSKESEKLLKAYIEVYGSLPEGEDGMIELKGLPGTEPRRVSLQSVETVVIARLREMLELVWHDICHAKKNSAVSAVLMTGGGARLKVIERLVPEVMSLHLSKPHYEPQHILPDMRDEIDLWSNCLGTLILGARDYQVSLEGGRMPITSQFTAEFRRIGGLVKDVFSHIKW</sequence>
<evidence type="ECO:0000259" key="1">
    <source>
        <dbReference type="SMART" id="SM00842"/>
    </source>
</evidence>
<evidence type="ECO:0000313" key="3">
    <source>
        <dbReference type="Proteomes" id="UP000004947"/>
    </source>
</evidence>